<comment type="caution">
    <text evidence="2">The sequence shown here is derived from an EMBL/GenBank/DDBJ whole genome shotgun (WGS) entry which is preliminary data.</text>
</comment>
<dbReference type="AlphaFoldDB" id="A0A8H2JPL9"/>
<dbReference type="RefSeq" id="WP_138622378.1">
    <property type="nucleotide sequence ID" value="NZ_SZVP01000006.1"/>
</dbReference>
<dbReference type="PANTHER" id="PTHR35936">
    <property type="entry name" value="MEMBRANE-BOUND LYTIC MUREIN TRANSGLYCOSYLASE F"/>
    <property type="match status" value="1"/>
</dbReference>
<dbReference type="EMBL" id="SZVP01000006">
    <property type="protein sequence ID" value="TMM45416.1"/>
    <property type="molecule type" value="Genomic_DNA"/>
</dbReference>
<keyword evidence="3" id="KW-1185">Reference proteome</keyword>
<proteinExistence type="inferred from homology"/>
<sequence>MIKVAKHLLYFSLIYFTLSVAIITKTVQAKTLVIASDEWCPYVCKDDTLPGFLVEIVTEIAANNAIKVKFYLIPLARALDLAKKGEVDLLLALTAQHITDFNLQSSQMAFGGLYNDFYVRSAEKWRFTTIDDLDAKLKSNAILGIINGYQYGSKISQLLSENVNHVFRASGNSPLLKQLEMLKMGRLDIVLDSRFTVQYQLSKLLTESAPVKSPSSSTIVYAGTEGGFTPLFVGFSPLLSEAQVQIFNQGLITLRKTGRLKKILLKYGVTDWQ</sequence>
<accession>A0A8H2JPL9</accession>
<reference evidence="2 3" key="1">
    <citation type="submission" date="2019-05" db="EMBL/GenBank/DDBJ databases">
        <title>Colwellia ponticola sp. nov., isolated from seawater.</title>
        <authorList>
            <person name="Yoon J.-H."/>
        </authorList>
    </citation>
    <scope>NUCLEOTIDE SEQUENCE [LARGE SCALE GENOMIC DNA]</scope>
    <source>
        <strain evidence="2 3">OISW-25</strain>
    </source>
</reference>
<gene>
    <name evidence="2" type="ORF">FCS21_08475</name>
</gene>
<dbReference type="OrthoDB" id="245568at2"/>
<protein>
    <submittedName>
        <fullName evidence="2">Amino acid ABC transporter substrate-binding protein</fullName>
    </submittedName>
</protein>
<dbReference type="SUPFAM" id="SSF53850">
    <property type="entry name" value="Periplasmic binding protein-like II"/>
    <property type="match status" value="1"/>
</dbReference>
<dbReference type="PANTHER" id="PTHR35936:SF25">
    <property type="entry name" value="ABC TRANSPORTER SUBSTRATE-BINDING PROTEIN"/>
    <property type="match status" value="1"/>
</dbReference>
<dbReference type="Gene3D" id="3.40.190.10">
    <property type="entry name" value="Periplasmic binding protein-like II"/>
    <property type="match status" value="2"/>
</dbReference>
<evidence type="ECO:0000313" key="3">
    <source>
        <dbReference type="Proteomes" id="UP000307702"/>
    </source>
</evidence>
<name>A0A8H2JPL9_9GAMM</name>
<dbReference type="Proteomes" id="UP000307702">
    <property type="component" value="Unassembled WGS sequence"/>
</dbReference>
<evidence type="ECO:0000313" key="2">
    <source>
        <dbReference type="EMBL" id="TMM45416.1"/>
    </source>
</evidence>
<organism evidence="2 3">
    <name type="scientific">Colwellia ponticola</name>
    <dbReference type="NCBI Taxonomy" id="2304625"/>
    <lineage>
        <taxon>Bacteria</taxon>
        <taxon>Pseudomonadati</taxon>
        <taxon>Pseudomonadota</taxon>
        <taxon>Gammaproteobacteria</taxon>
        <taxon>Alteromonadales</taxon>
        <taxon>Colwelliaceae</taxon>
        <taxon>Colwellia</taxon>
    </lineage>
</organism>
<evidence type="ECO:0000256" key="1">
    <source>
        <dbReference type="ARBA" id="ARBA00010333"/>
    </source>
</evidence>
<comment type="similarity">
    <text evidence="1">Belongs to the bacterial solute-binding protein 3 family.</text>
</comment>